<evidence type="ECO:0000256" key="1">
    <source>
        <dbReference type="ARBA" id="ARBA00004651"/>
    </source>
</evidence>
<dbReference type="RefSeq" id="WP_229536654.1">
    <property type="nucleotide sequence ID" value="NZ_JAJHJB010000038.1"/>
</dbReference>
<evidence type="ECO:0000313" key="9">
    <source>
        <dbReference type="EMBL" id="MCC5467698.1"/>
    </source>
</evidence>
<dbReference type="InterPro" id="IPR002549">
    <property type="entry name" value="AI-2E-like"/>
</dbReference>
<name>A0ABS8HX13_9FIRM</name>
<dbReference type="EMBL" id="JAJHJB010000038">
    <property type="protein sequence ID" value="MCC5467698.1"/>
    <property type="molecule type" value="Genomic_DNA"/>
</dbReference>
<feature type="transmembrane region" description="Helical" evidence="8">
    <location>
        <begin position="12"/>
        <end position="43"/>
    </location>
</feature>
<evidence type="ECO:0000256" key="5">
    <source>
        <dbReference type="ARBA" id="ARBA00022692"/>
    </source>
</evidence>
<gene>
    <name evidence="9" type="ORF">LMF89_20385</name>
</gene>
<organism evidence="9 10">
    <name type="scientific">Pelosinus baikalensis</name>
    <dbReference type="NCBI Taxonomy" id="2892015"/>
    <lineage>
        <taxon>Bacteria</taxon>
        <taxon>Bacillati</taxon>
        <taxon>Bacillota</taxon>
        <taxon>Negativicutes</taxon>
        <taxon>Selenomonadales</taxon>
        <taxon>Sporomusaceae</taxon>
        <taxon>Pelosinus</taxon>
    </lineage>
</organism>
<feature type="transmembrane region" description="Helical" evidence="8">
    <location>
        <begin position="205"/>
        <end position="232"/>
    </location>
</feature>
<comment type="caution">
    <text evidence="9">The sequence shown here is derived from an EMBL/GenBank/DDBJ whole genome shotgun (WGS) entry which is preliminary data.</text>
</comment>
<keyword evidence="6 8" id="KW-1133">Transmembrane helix</keyword>
<feature type="transmembrane region" description="Helical" evidence="8">
    <location>
        <begin position="265"/>
        <end position="287"/>
    </location>
</feature>
<evidence type="ECO:0000256" key="4">
    <source>
        <dbReference type="ARBA" id="ARBA00022475"/>
    </source>
</evidence>
<evidence type="ECO:0000256" key="3">
    <source>
        <dbReference type="ARBA" id="ARBA00022448"/>
    </source>
</evidence>
<sequence>MSFKSYDTWFKISILLLGFYIIIKVMPIYFPIILAMILAFILNPLVNYITSIRFGAKKRHIGRGISVICAFLILILFLLLVGTFVLLPFIHEFDKFIIDLPNLISKIQNIVIKIQQRAQLLDLPTNINTFIEQAISSAASFSADLAKRILQAAFGFASSIVELVVVPVLAYYFLKDWSILKDKIISLFTVESRERVRKIIEEMSLVISAYIRGQVIISIIIGIFVFSGMYLLGVDYPLVLGLLAACTESIPIIGPIVGSVPAIMLAYLISPTLAFKVIIFYILVQFFENQIVVPNIMGHTIDLHPVMIIISLLIGGQLWGIIGMMLAVPAAALLRVLIKQLWITNER</sequence>
<keyword evidence="3" id="KW-0813">Transport</keyword>
<accession>A0ABS8HX13</accession>
<evidence type="ECO:0000256" key="8">
    <source>
        <dbReference type="SAM" id="Phobius"/>
    </source>
</evidence>
<reference evidence="9" key="1">
    <citation type="submission" date="2021-11" db="EMBL/GenBank/DDBJ databases">
        <title>Description of a new species Pelosinus isolated from the bottom sediments of Lake Baikal.</title>
        <authorList>
            <person name="Zakharyuk A."/>
        </authorList>
    </citation>
    <scope>NUCLEOTIDE SEQUENCE</scope>
    <source>
        <strain evidence="9">Bkl1</strain>
    </source>
</reference>
<comment type="subcellular location">
    <subcellularLocation>
        <location evidence="1">Cell membrane</location>
        <topology evidence="1">Multi-pass membrane protein</topology>
    </subcellularLocation>
</comment>
<protein>
    <submittedName>
        <fullName evidence="9">AI-2E family transporter</fullName>
    </submittedName>
</protein>
<dbReference type="Pfam" id="PF01594">
    <property type="entry name" value="AI-2E_transport"/>
    <property type="match status" value="1"/>
</dbReference>
<keyword evidence="10" id="KW-1185">Reference proteome</keyword>
<dbReference type="Proteomes" id="UP001165492">
    <property type="component" value="Unassembled WGS sequence"/>
</dbReference>
<evidence type="ECO:0000313" key="10">
    <source>
        <dbReference type="Proteomes" id="UP001165492"/>
    </source>
</evidence>
<proteinExistence type="inferred from homology"/>
<feature type="transmembrane region" description="Helical" evidence="8">
    <location>
        <begin position="238"/>
        <end position="258"/>
    </location>
</feature>
<dbReference type="PANTHER" id="PTHR21716:SF53">
    <property type="entry name" value="PERMEASE PERM-RELATED"/>
    <property type="match status" value="1"/>
</dbReference>
<feature type="transmembrane region" description="Helical" evidence="8">
    <location>
        <begin position="64"/>
        <end position="90"/>
    </location>
</feature>
<dbReference type="PANTHER" id="PTHR21716">
    <property type="entry name" value="TRANSMEMBRANE PROTEIN"/>
    <property type="match status" value="1"/>
</dbReference>
<evidence type="ECO:0000256" key="7">
    <source>
        <dbReference type="ARBA" id="ARBA00023136"/>
    </source>
</evidence>
<keyword evidence="4" id="KW-1003">Cell membrane</keyword>
<evidence type="ECO:0000256" key="2">
    <source>
        <dbReference type="ARBA" id="ARBA00009773"/>
    </source>
</evidence>
<keyword evidence="7 8" id="KW-0472">Membrane</keyword>
<keyword evidence="5 8" id="KW-0812">Transmembrane</keyword>
<feature type="transmembrane region" description="Helical" evidence="8">
    <location>
        <begin position="149"/>
        <end position="174"/>
    </location>
</feature>
<evidence type="ECO:0000256" key="6">
    <source>
        <dbReference type="ARBA" id="ARBA00022989"/>
    </source>
</evidence>
<comment type="similarity">
    <text evidence="2">Belongs to the autoinducer-2 exporter (AI-2E) (TC 2.A.86) family.</text>
</comment>
<feature type="transmembrane region" description="Helical" evidence="8">
    <location>
        <begin position="307"/>
        <end position="338"/>
    </location>
</feature>